<keyword evidence="2" id="KW-1185">Reference proteome</keyword>
<sequence length="169" mass="19437">MPPDRVANATQYPSCAPCSYLTCVLPRGGFVVEHILPWSGLIPMFTLAMSMHIVLINTNQTTIEHLSARTTKDRDREREALDEMQPFFSFMFIVLEGQSLSYTSLSQGIGMPKFGSEPRFEPRTPELDLRFWFCLVLVLSFISRFGHRFRASRIYMNLVRTHSNQEPTL</sequence>
<name>A0ACC0U747_9AGAM</name>
<protein>
    <submittedName>
        <fullName evidence="1">Uncharacterized protein</fullName>
    </submittedName>
</protein>
<dbReference type="Proteomes" id="UP001207468">
    <property type="component" value="Unassembled WGS sequence"/>
</dbReference>
<dbReference type="EMBL" id="JAGFNK010000129">
    <property type="protein sequence ID" value="KAI9507355.1"/>
    <property type="molecule type" value="Genomic_DNA"/>
</dbReference>
<accession>A0ACC0U747</accession>
<evidence type="ECO:0000313" key="2">
    <source>
        <dbReference type="Proteomes" id="UP001207468"/>
    </source>
</evidence>
<proteinExistence type="predicted"/>
<organism evidence="1 2">
    <name type="scientific">Russula earlei</name>
    <dbReference type="NCBI Taxonomy" id="71964"/>
    <lineage>
        <taxon>Eukaryota</taxon>
        <taxon>Fungi</taxon>
        <taxon>Dikarya</taxon>
        <taxon>Basidiomycota</taxon>
        <taxon>Agaricomycotina</taxon>
        <taxon>Agaricomycetes</taxon>
        <taxon>Russulales</taxon>
        <taxon>Russulaceae</taxon>
        <taxon>Russula</taxon>
    </lineage>
</organism>
<gene>
    <name evidence="1" type="ORF">F5148DRAFT_121614</name>
</gene>
<evidence type="ECO:0000313" key="1">
    <source>
        <dbReference type="EMBL" id="KAI9507355.1"/>
    </source>
</evidence>
<comment type="caution">
    <text evidence="1">The sequence shown here is derived from an EMBL/GenBank/DDBJ whole genome shotgun (WGS) entry which is preliminary data.</text>
</comment>
<reference evidence="1" key="1">
    <citation type="submission" date="2021-03" db="EMBL/GenBank/DDBJ databases">
        <title>Evolutionary priming and transition to the ectomycorrhizal habit in an iconic lineage of mushroom-forming fungi: is preadaptation a requirement?</title>
        <authorList>
            <consortium name="DOE Joint Genome Institute"/>
            <person name="Looney B.P."/>
            <person name="Miyauchi S."/>
            <person name="Morin E."/>
            <person name="Drula E."/>
            <person name="Courty P.E."/>
            <person name="Chicoki N."/>
            <person name="Fauchery L."/>
            <person name="Kohler A."/>
            <person name="Kuo A."/>
            <person name="LaButti K."/>
            <person name="Pangilinan J."/>
            <person name="Lipzen A."/>
            <person name="Riley R."/>
            <person name="Andreopoulos W."/>
            <person name="He G."/>
            <person name="Johnson J."/>
            <person name="Barry K.W."/>
            <person name="Grigoriev I.V."/>
            <person name="Nagy L."/>
            <person name="Hibbett D."/>
            <person name="Henrissat B."/>
            <person name="Matheny P.B."/>
            <person name="Labbe J."/>
            <person name="Martin A.F."/>
        </authorList>
    </citation>
    <scope>NUCLEOTIDE SEQUENCE</scope>
    <source>
        <strain evidence="1">BPL698</strain>
    </source>
</reference>